<evidence type="ECO:0000313" key="3">
    <source>
        <dbReference type="Proteomes" id="UP000474175"/>
    </source>
</evidence>
<dbReference type="AlphaFoldDB" id="A0A6L9L9Z3"/>
<dbReference type="PROSITE" id="PS51704">
    <property type="entry name" value="GP_PDE"/>
    <property type="match status" value="1"/>
</dbReference>
<organism evidence="2 3">
    <name type="scientific">Spirosoma terrae</name>
    <dbReference type="NCBI Taxonomy" id="1968276"/>
    <lineage>
        <taxon>Bacteria</taxon>
        <taxon>Pseudomonadati</taxon>
        <taxon>Bacteroidota</taxon>
        <taxon>Cytophagia</taxon>
        <taxon>Cytophagales</taxon>
        <taxon>Cytophagaceae</taxon>
        <taxon>Spirosoma</taxon>
    </lineage>
</organism>
<dbReference type="SUPFAM" id="SSF51695">
    <property type="entry name" value="PLC-like phosphodiesterases"/>
    <property type="match status" value="1"/>
</dbReference>
<dbReference type="PANTHER" id="PTHR46320:SF1">
    <property type="entry name" value="GLYCEROPHOSPHODIESTER PHOSPHODIESTERASE 1"/>
    <property type="match status" value="1"/>
</dbReference>
<gene>
    <name evidence="2" type="ORF">GK108_20805</name>
</gene>
<dbReference type="CDD" id="cd08566">
    <property type="entry name" value="GDPD_AtGDE_like"/>
    <property type="match status" value="1"/>
</dbReference>
<proteinExistence type="predicted"/>
<name>A0A6L9L9Z3_9BACT</name>
<protein>
    <submittedName>
        <fullName evidence="2">Glycerophosphodiester phosphodiesterase family protein</fullName>
    </submittedName>
</protein>
<comment type="caution">
    <text evidence="2">The sequence shown here is derived from an EMBL/GenBank/DDBJ whole genome shotgun (WGS) entry which is preliminary data.</text>
</comment>
<dbReference type="PROSITE" id="PS50007">
    <property type="entry name" value="PIPLC_X_DOMAIN"/>
    <property type="match status" value="1"/>
</dbReference>
<evidence type="ECO:0000313" key="2">
    <source>
        <dbReference type="EMBL" id="NDU97336.1"/>
    </source>
</evidence>
<dbReference type="EMBL" id="JAAFZH010000010">
    <property type="protein sequence ID" value="NDU97336.1"/>
    <property type="molecule type" value="Genomic_DNA"/>
</dbReference>
<dbReference type="GO" id="GO:0005886">
    <property type="term" value="C:plasma membrane"/>
    <property type="evidence" value="ECO:0007669"/>
    <property type="project" value="TreeGrafter"/>
</dbReference>
<dbReference type="RefSeq" id="WP_163952676.1">
    <property type="nucleotide sequence ID" value="NZ_JAAFZH010000010.1"/>
</dbReference>
<feature type="domain" description="GP-PDE" evidence="1">
    <location>
        <begin position="37"/>
        <end position="274"/>
    </location>
</feature>
<keyword evidence="3" id="KW-1185">Reference proteome</keyword>
<dbReference type="GO" id="GO:0070291">
    <property type="term" value="P:N-acylethanolamine metabolic process"/>
    <property type="evidence" value="ECO:0007669"/>
    <property type="project" value="TreeGrafter"/>
</dbReference>
<dbReference type="Proteomes" id="UP000474175">
    <property type="component" value="Unassembled WGS sequence"/>
</dbReference>
<dbReference type="Gene3D" id="3.20.20.190">
    <property type="entry name" value="Phosphatidylinositol (PI) phosphodiesterase"/>
    <property type="match status" value="1"/>
</dbReference>
<dbReference type="Pfam" id="PF03009">
    <property type="entry name" value="GDPD"/>
    <property type="match status" value="1"/>
</dbReference>
<dbReference type="GO" id="GO:0006644">
    <property type="term" value="P:phospholipid metabolic process"/>
    <property type="evidence" value="ECO:0007669"/>
    <property type="project" value="TreeGrafter"/>
</dbReference>
<dbReference type="InterPro" id="IPR017946">
    <property type="entry name" value="PLC-like_Pdiesterase_TIM-brl"/>
</dbReference>
<sequence length="281" mass="31640">MRTVLVLAGLLCGSFLPSFGQQRLQTLHQYLADSTTILVAAHRSVHHLHPENSIPAFQAALDLGVDIIETDVKVTKDGIPVLMHDKTINRTTNGTGNPEEQTLAELRQFFLKDASGQLTTEKIPTLEELLRLTKGKILIDLDMKTDHVEPVLDVIRKTGTKDQIIFFDDDVAMLKRIQQRDATYRLMPRAHSYANADSLLRWFSPAIVHIDFTFYNPAVTQLIRQHRSRVWINALGEPDQLLKRGQSQEVMTKLLANGANVIQTDEPALWLTLLTSKGLHP</sequence>
<accession>A0A6L9L9Z3</accession>
<dbReference type="PANTHER" id="PTHR46320">
    <property type="entry name" value="GLYCEROPHOSPHODIESTER PHOSPHODIESTERASE 1"/>
    <property type="match status" value="1"/>
</dbReference>
<dbReference type="InterPro" id="IPR030395">
    <property type="entry name" value="GP_PDE_dom"/>
</dbReference>
<evidence type="ECO:0000259" key="1">
    <source>
        <dbReference type="PROSITE" id="PS51704"/>
    </source>
</evidence>
<reference evidence="2 3" key="1">
    <citation type="submission" date="2020-02" db="EMBL/GenBank/DDBJ databases">
        <title>Draft genome sequence of two Spirosoma agri KCTC 52727 and Spirosoma terrae KCTC 52035.</title>
        <authorList>
            <person name="Rojas J."/>
            <person name="Ambika Manirajan B."/>
            <person name="Suarez C."/>
            <person name="Ratering S."/>
            <person name="Schnell S."/>
        </authorList>
    </citation>
    <scope>NUCLEOTIDE SEQUENCE [LARGE SCALE GENOMIC DNA]</scope>
    <source>
        <strain evidence="2 3">KCTC 52035</strain>
    </source>
</reference>
<dbReference type="GO" id="GO:0006580">
    <property type="term" value="P:ethanolamine metabolic process"/>
    <property type="evidence" value="ECO:0007669"/>
    <property type="project" value="TreeGrafter"/>
</dbReference>
<dbReference type="GO" id="GO:0008889">
    <property type="term" value="F:glycerophosphodiester phosphodiesterase activity"/>
    <property type="evidence" value="ECO:0007669"/>
    <property type="project" value="TreeGrafter"/>
</dbReference>